<keyword evidence="1" id="KW-0229">DNA integration</keyword>
<evidence type="ECO:0000256" key="1">
    <source>
        <dbReference type="ARBA" id="ARBA00022908"/>
    </source>
</evidence>
<comment type="caution">
    <text evidence="7">The sequence shown here is derived from an EMBL/GenBank/DDBJ whole genome shotgun (WGS) entry which is preliminary data.</text>
</comment>
<dbReference type="InterPro" id="IPR006118">
    <property type="entry name" value="Recombinase_CS"/>
</dbReference>
<organism evidence="7 8">
    <name type="scientific">Streptosporangium jomthongense</name>
    <dbReference type="NCBI Taxonomy" id="1193683"/>
    <lineage>
        <taxon>Bacteria</taxon>
        <taxon>Bacillati</taxon>
        <taxon>Actinomycetota</taxon>
        <taxon>Actinomycetes</taxon>
        <taxon>Streptosporangiales</taxon>
        <taxon>Streptosporangiaceae</taxon>
        <taxon>Streptosporangium</taxon>
    </lineage>
</organism>
<dbReference type="PROSITE" id="PS51736">
    <property type="entry name" value="RECOMBINASES_3"/>
    <property type="match status" value="1"/>
</dbReference>
<dbReference type="Gene3D" id="3.40.50.1390">
    <property type="entry name" value="Resolvase, N-terminal catalytic domain"/>
    <property type="match status" value="1"/>
</dbReference>
<evidence type="ECO:0000259" key="6">
    <source>
        <dbReference type="PROSITE" id="PS51736"/>
    </source>
</evidence>
<evidence type="ECO:0000313" key="7">
    <source>
        <dbReference type="EMBL" id="MFC3984485.1"/>
    </source>
</evidence>
<feature type="active site" description="O-(5'-phospho-DNA)-serine intermediate" evidence="4">
    <location>
        <position position="53"/>
    </location>
</feature>
<dbReference type="Pfam" id="PF00239">
    <property type="entry name" value="Resolvase"/>
    <property type="match status" value="1"/>
</dbReference>
<sequence length="169" mass="18214">MTLRQGQATWQHDAHTSAIAGSAPAAARQAAADFLGSETAVLSKALVGYARVSTCAQRLDRQTHALEAAGRIRIFTDRLSGKNTDREELTKALDPLRSGDTLVVPSLDRFARSWPTSSRSSPSRAAFQSLKEALAAPAKEEARRLGGQLARPWCCSATPPPPAPRNWPR</sequence>
<dbReference type="CDD" id="cd03768">
    <property type="entry name" value="SR_ResInv"/>
    <property type="match status" value="1"/>
</dbReference>
<dbReference type="PROSITE" id="PS00397">
    <property type="entry name" value="RECOMBINASES_1"/>
    <property type="match status" value="1"/>
</dbReference>
<dbReference type="InterPro" id="IPR006119">
    <property type="entry name" value="Resolv_N"/>
</dbReference>
<evidence type="ECO:0000256" key="2">
    <source>
        <dbReference type="ARBA" id="ARBA00023125"/>
    </source>
</evidence>
<feature type="compositionally biased region" description="Pro residues" evidence="5">
    <location>
        <begin position="158"/>
        <end position="169"/>
    </location>
</feature>
<proteinExistence type="predicted"/>
<dbReference type="EMBL" id="JBHSBC010000035">
    <property type="protein sequence ID" value="MFC3984485.1"/>
    <property type="molecule type" value="Genomic_DNA"/>
</dbReference>
<keyword evidence="8" id="KW-1185">Reference proteome</keyword>
<protein>
    <submittedName>
        <fullName evidence="7">Recombinase family protein</fullName>
    </submittedName>
</protein>
<keyword evidence="2" id="KW-0238">DNA-binding</keyword>
<accession>A0ABV8F9X4</accession>
<evidence type="ECO:0000256" key="5">
    <source>
        <dbReference type="SAM" id="MobiDB-lite"/>
    </source>
</evidence>
<dbReference type="Proteomes" id="UP001595698">
    <property type="component" value="Unassembled WGS sequence"/>
</dbReference>
<dbReference type="RefSeq" id="WP_386194342.1">
    <property type="nucleotide sequence ID" value="NZ_JBHSBC010000035.1"/>
</dbReference>
<feature type="region of interest" description="Disordered" evidence="5">
    <location>
        <begin position="149"/>
        <end position="169"/>
    </location>
</feature>
<name>A0ABV8F9X4_9ACTN</name>
<evidence type="ECO:0000256" key="3">
    <source>
        <dbReference type="ARBA" id="ARBA00023172"/>
    </source>
</evidence>
<dbReference type="SUPFAM" id="SSF53041">
    <property type="entry name" value="Resolvase-like"/>
    <property type="match status" value="1"/>
</dbReference>
<dbReference type="InterPro" id="IPR036162">
    <property type="entry name" value="Resolvase-like_N_sf"/>
</dbReference>
<evidence type="ECO:0000313" key="8">
    <source>
        <dbReference type="Proteomes" id="UP001595698"/>
    </source>
</evidence>
<gene>
    <name evidence="7" type="ORF">ACFOYY_30415</name>
</gene>
<reference evidence="8" key="1">
    <citation type="journal article" date="2019" name="Int. J. Syst. Evol. Microbiol.">
        <title>The Global Catalogue of Microorganisms (GCM) 10K type strain sequencing project: providing services to taxonomists for standard genome sequencing and annotation.</title>
        <authorList>
            <consortium name="The Broad Institute Genomics Platform"/>
            <consortium name="The Broad Institute Genome Sequencing Center for Infectious Disease"/>
            <person name="Wu L."/>
            <person name="Ma J."/>
        </authorList>
    </citation>
    <scope>NUCLEOTIDE SEQUENCE [LARGE SCALE GENOMIC DNA]</scope>
    <source>
        <strain evidence="8">TBRC 7912</strain>
    </source>
</reference>
<keyword evidence="3" id="KW-0233">DNA recombination</keyword>
<feature type="domain" description="Resolvase/invertase-type recombinase catalytic" evidence="6">
    <location>
        <begin position="45"/>
        <end position="113"/>
    </location>
</feature>
<evidence type="ECO:0000256" key="4">
    <source>
        <dbReference type="PROSITE-ProRule" id="PRU10137"/>
    </source>
</evidence>
<dbReference type="SMART" id="SM00857">
    <property type="entry name" value="Resolvase"/>
    <property type="match status" value="1"/>
</dbReference>